<keyword evidence="6" id="KW-1185">Reference proteome</keyword>
<protein>
    <recommendedName>
        <fullName evidence="1">Thioredoxin reductase</fullName>
    </recommendedName>
</protein>
<feature type="domain" description="FAD/NAD(P)-binding" evidence="4">
    <location>
        <begin position="17"/>
        <end position="297"/>
    </location>
</feature>
<organism evidence="5 6">
    <name type="scientific">Sphingomonas endophytica</name>
    <dbReference type="NCBI Taxonomy" id="869719"/>
    <lineage>
        <taxon>Bacteria</taxon>
        <taxon>Pseudomonadati</taxon>
        <taxon>Pseudomonadota</taxon>
        <taxon>Alphaproteobacteria</taxon>
        <taxon>Sphingomonadales</taxon>
        <taxon>Sphingomonadaceae</taxon>
        <taxon>Sphingomonas</taxon>
    </lineage>
</organism>
<evidence type="ECO:0000256" key="2">
    <source>
        <dbReference type="ARBA" id="ARBA00022630"/>
    </source>
</evidence>
<evidence type="ECO:0000256" key="3">
    <source>
        <dbReference type="ARBA" id="ARBA00023002"/>
    </source>
</evidence>
<gene>
    <name evidence="5" type="ORF">NS334_15365</name>
</gene>
<dbReference type="PANTHER" id="PTHR48105">
    <property type="entry name" value="THIOREDOXIN REDUCTASE 1-RELATED-RELATED"/>
    <property type="match status" value="1"/>
</dbReference>
<dbReference type="GO" id="GO:0016491">
    <property type="term" value="F:oxidoreductase activity"/>
    <property type="evidence" value="ECO:0007669"/>
    <property type="project" value="UniProtKB-KW"/>
</dbReference>
<dbReference type="Gene3D" id="3.50.50.60">
    <property type="entry name" value="FAD/NAD(P)-binding domain"/>
    <property type="match status" value="2"/>
</dbReference>
<dbReference type="Proteomes" id="UP000074310">
    <property type="component" value="Unassembled WGS sequence"/>
</dbReference>
<dbReference type="OrthoDB" id="9786503at2"/>
<name>A0A147HVX4_9SPHN</name>
<dbReference type="Pfam" id="PF07992">
    <property type="entry name" value="Pyr_redox_2"/>
    <property type="match status" value="1"/>
</dbReference>
<sequence>MYIRGWRLARRRFGVDDCIIIGAGPAGLTAAIYLARFHLSIRLFDSGSSRAAMIPCTHNHAGYPEGIAGKELLRLMRVQAAHYGALREEMRVTELTREGENFAVTTDVASYRARTVLLATGVVNHRPAALLPEVHDPALERGLLRYCPICDGYEVTDRRVAVIGTGDHGMREALFLRGYTSDVTLVAPEAEHALAPDCARALDDAGIVRIDGPCGGYAIEGDRLAFDTARGRMAFDSVYPALGSRIRSRLAVAAGARASDEGCLEVDDHQRTSIPGLFAAGDVVKGLDQISHAMGEAGVAATAIRNLLAERRPLRR</sequence>
<evidence type="ECO:0000313" key="6">
    <source>
        <dbReference type="Proteomes" id="UP000074310"/>
    </source>
</evidence>
<keyword evidence="3" id="KW-0560">Oxidoreductase</keyword>
<dbReference type="SUPFAM" id="SSF51905">
    <property type="entry name" value="FAD/NAD(P)-binding domain"/>
    <property type="match status" value="2"/>
</dbReference>
<dbReference type="PRINTS" id="PR00469">
    <property type="entry name" value="PNDRDTASEII"/>
</dbReference>
<dbReference type="AlphaFoldDB" id="A0A147HVX4"/>
<dbReference type="EMBL" id="LDTB01000077">
    <property type="protein sequence ID" value="KTT69067.1"/>
    <property type="molecule type" value="Genomic_DNA"/>
</dbReference>
<keyword evidence="2" id="KW-0285">Flavoprotein</keyword>
<dbReference type="InterPro" id="IPR023753">
    <property type="entry name" value="FAD/NAD-binding_dom"/>
</dbReference>
<evidence type="ECO:0000313" key="5">
    <source>
        <dbReference type="EMBL" id="KTT69067.1"/>
    </source>
</evidence>
<evidence type="ECO:0000259" key="4">
    <source>
        <dbReference type="Pfam" id="PF07992"/>
    </source>
</evidence>
<dbReference type="PRINTS" id="PR00368">
    <property type="entry name" value="FADPNR"/>
</dbReference>
<evidence type="ECO:0000256" key="1">
    <source>
        <dbReference type="ARBA" id="ARBA00018719"/>
    </source>
</evidence>
<comment type="caution">
    <text evidence="5">The sequence shown here is derived from an EMBL/GenBank/DDBJ whole genome shotgun (WGS) entry which is preliminary data.</text>
</comment>
<dbReference type="InterPro" id="IPR036188">
    <property type="entry name" value="FAD/NAD-bd_sf"/>
</dbReference>
<proteinExistence type="predicted"/>
<accession>A0A147HVX4</accession>
<dbReference type="InterPro" id="IPR050097">
    <property type="entry name" value="Ferredoxin-NADP_redctase_2"/>
</dbReference>
<reference evidence="5 6" key="1">
    <citation type="journal article" date="2016" name="Front. Microbiol.">
        <title>Genomic Resource of Rice Seed Associated Bacteria.</title>
        <authorList>
            <person name="Midha S."/>
            <person name="Bansal K."/>
            <person name="Sharma S."/>
            <person name="Kumar N."/>
            <person name="Patil P.P."/>
            <person name="Chaudhry V."/>
            <person name="Patil P.B."/>
        </authorList>
    </citation>
    <scope>NUCLEOTIDE SEQUENCE [LARGE SCALE GENOMIC DNA]</scope>
    <source>
        <strain evidence="5 6">NS334</strain>
    </source>
</reference>
<dbReference type="PATRIC" id="fig|869719.3.peg.3257"/>